<evidence type="ECO:0000313" key="9">
    <source>
        <dbReference type="WBParaSite" id="SMUV_0000938101-mRNA-1"/>
    </source>
</evidence>
<dbReference type="PROSITE" id="PS00217">
    <property type="entry name" value="SUGAR_TRANSPORT_2"/>
    <property type="match status" value="1"/>
</dbReference>
<comment type="subcellular location">
    <subcellularLocation>
        <location evidence="1">Membrane</location>
        <topology evidence="1">Multi-pass membrane protein</topology>
    </subcellularLocation>
</comment>
<dbReference type="InterPro" id="IPR003663">
    <property type="entry name" value="Sugar/inositol_transpt"/>
</dbReference>
<keyword evidence="2" id="KW-0813">Transport</keyword>
<dbReference type="InterPro" id="IPR020846">
    <property type="entry name" value="MFS_dom"/>
</dbReference>
<evidence type="ECO:0000256" key="4">
    <source>
        <dbReference type="ARBA" id="ARBA00022989"/>
    </source>
</evidence>
<dbReference type="STRING" id="451379.A0A0N5AWS0"/>
<dbReference type="PANTHER" id="PTHR23503">
    <property type="entry name" value="SOLUTE CARRIER FAMILY 2"/>
    <property type="match status" value="1"/>
</dbReference>
<feature type="transmembrane region" description="Helical" evidence="6">
    <location>
        <begin position="355"/>
        <end position="380"/>
    </location>
</feature>
<feature type="transmembrane region" description="Helical" evidence="6">
    <location>
        <begin position="57"/>
        <end position="78"/>
    </location>
</feature>
<name>A0A0N5AWS0_9BILA</name>
<dbReference type="PANTHER" id="PTHR23503:SF8">
    <property type="entry name" value="FACILITATED GLUCOSE TRANSPORTER PROTEIN 1"/>
    <property type="match status" value="1"/>
</dbReference>
<dbReference type="Pfam" id="PF00083">
    <property type="entry name" value="Sugar_tr"/>
    <property type="match status" value="2"/>
</dbReference>
<dbReference type="GO" id="GO:0016020">
    <property type="term" value="C:membrane"/>
    <property type="evidence" value="ECO:0007669"/>
    <property type="project" value="UniProtKB-SubCell"/>
</dbReference>
<dbReference type="GO" id="GO:0015149">
    <property type="term" value="F:hexose transmembrane transporter activity"/>
    <property type="evidence" value="ECO:0007669"/>
    <property type="project" value="TreeGrafter"/>
</dbReference>
<dbReference type="Proteomes" id="UP000046393">
    <property type="component" value="Unplaced"/>
</dbReference>
<sequence length="532" mass="60139">MIIFQGKLTFPLIIAVITIVVGCSLQFGYHTGCINSSKPMVEFFIKYQCNFWEDLTWPWAIVVALFPFGAVFGSFMGAPLADRYGRRLTLFINCVPAALAGVFFLLAYFCKKWYLFYPGRLLIGINSGITSSAAVTYITELAPVNLRGMLGSCHQLICTIGILNQDEQRNSLILFPALTFAPVVIHFVLLLICPESPTYTVTFRHDEAQATKDLQRLRRRRDVAKEIELIKKENEVEYLLKIQSSTSNRETRNERQLNFMDKAKSKDFSITFPENFLHQTDCTFTDISMIISFLSSFSKYIQFQTKNVSLKELFQYEYRWPLLLSCVMMVMQQFSGINAAMYYSSVIFEKAGLTGSVNTLASCGLMLANVLMTLVSTYLVDHPRFGRRLLLLSGISGMIVCTIVSVISLSLIDAKIATTVFQIIAVVFMILYVVSFATGPGAIPWFYVMELFSSEARASASSVACAVNWLSNVLVGLLFPVIQEYLKSFTFLIFTAFLLVCGTFIFYYVPETKGRTVEEIKISTENKRPRWI</sequence>
<dbReference type="InterPro" id="IPR005828">
    <property type="entry name" value="MFS_sugar_transport-like"/>
</dbReference>
<dbReference type="InterPro" id="IPR005829">
    <property type="entry name" value="Sugar_transporter_CS"/>
</dbReference>
<feature type="transmembrane region" description="Helical" evidence="6">
    <location>
        <begin position="460"/>
        <end position="482"/>
    </location>
</feature>
<dbReference type="PROSITE" id="PS50850">
    <property type="entry name" value="MFS"/>
    <property type="match status" value="1"/>
</dbReference>
<keyword evidence="8" id="KW-1185">Reference proteome</keyword>
<protein>
    <submittedName>
        <fullName evidence="9">MFS domain-containing protein</fullName>
    </submittedName>
</protein>
<feature type="domain" description="Major facilitator superfamily (MFS) profile" evidence="7">
    <location>
        <begin position="16"/>
        <end position="513"/>
    </location>
</feature>
<evidence type="ECO:0000256" key="2">
    <source>
        <dbReference type="ARBA" id="ARBA00022448"/>
    </source>
</evidence>
<feature type="transmembrane region" description="Helical" evidence="6">
    <location>
        <begin position="12"/>
        <end position="29"/>
    </location>
</feature>
<keyword evidence="4 6" id="KW-1133">Transmembrane helix</keyword>
<accession>A0A0N5AWS0</accession>
<dbReference type="InterPro" id="IPR036259">
    <property type="entry name" value="MFS_trans_sf"/>
</dbReference>
<dbReference type="PROSITE" id="PS51257">
    <property type="entry name" value="PROKAR_LIPOPROTEIN"/>
    <property type="match status" value="1"/>
</dbReference>
<feature type="transmembrane region" description="Helical" evidence="6">
    <location>
        <begin position="322"/>
        <end position="343"/>
    </location>
</feature>
<feature type="transmembrane region" description="Helical" evidence="6">
    <location>
        <begin position="423"/>
        <end position="448"/>
    </location>
</feature>
<evidence type="ECO:0000313" key="8">
    <source>
        <dbReference type="Proteomes" id="UP000046393"/>
    </source>
</evidence>
<keyword evidence="3 6" id="KW-0812">Transmembrane</keyword>
<dbReference type="InterPro" id="IPR045263">
    <property type="entry name" value="GLUT"/>
</dbReference>
<organism evidence="8 9">
    <name type="scientific">Syphacia muris</name>
    <dbReference type="NCBI Taxonomy" id="451379"/>
    <lineage>
        <taxon>Eukaryota</taxon>
        <taxon>Metazoa</taxon>
        <taxon>Ecdysozoa</taxon>
        <taxon>Nematoda</taxon>
        <taxon>Chromadorea</taxon>
        <taxon>Rhabditida</taxon>
        <taxon>Spirurina</taxon>
        <taxon>Oxyuridomorpha</taxon>
        <taxon>Oxyuroidea</taxon>
        <taxon>Oxyuridae</taxon>
        <taxon>Syphacia</taxon>
    </lineage>
</organism>
<reference evidence="9" key="1">
    <citation type="submission" date="2017-02" db="UniProtKB">
        <authorList>
            <consortium name="WormBaseParasite"/>
        </authorList>
    </citation>
    <scope>IDENTIFICATION</scope>
</reference>
<dbReference type="SUPFAM" id="SSF103473">
    <property type="entry name" value="MFS general substrate transporter"/>
    <property type="match status" value="1"/>
</dbReference>
<evidence type="ECO:0000256" key="6">
    <source>
        <dbReference type="SAM" id="Phobius"/>
    </source>
</evidence>
<keyword evidence="5 6" id="KW-0472">Membrane</keyword>
<dbReference type="WBParaSite" id="SMUV_0000938101-mRNA-1">
    <property type="protein sequence ID" value="SMUV_0000938101-mRNA-1"/>
    <property type="gene ID" value="SMUV_0000938101"/>
</dbReference>
<feature type="transmembrane region" description="Helical" evidence="6">
    <location>
        <begin position="389"/>
        <end position="411"/>
    </location>
</feature>
<evidence type="ECO:0000259" key="7">
    <source>
        <dbReference type="PROSITE" id="PS50850"/>
    </source>
</evidence>
<proteinExistence type="predicted"/>
<feature type="transmembrane region" description="Helical" evidence="6">
    <location>
        <begin position="90"/>
        <end position="109"/>
    </location>
</feature>
<feature type="transmembrane region" description="Helical" evidence="6">
    <location>
        <begin position="172"/>
        <end position="192"/>
    </location>
</feature>
<feature type="transmembrane region" description="Helical" evidence="6">
    <location>
        <begin position="488"/>
        <end position="509"/>
    </location>
</feature>
<dbReference type="AlphaFoldDB" id="A0A0N5AWS0"/>
<evidence type="ECO:0000256" key="3">
    <source>
        <dbReference type="ARBA" id="ARBA00022692"/>
    </source>
</evidence>
<evidence type="ECO:0000256" key="1">
    <source>
        <dbReference type="ARBA" id="ARBA00004141"/>
    </source>
</evidence>
<evidence type="ECO:0000256" key="5">
    <source>
        <dbReference type="ARBA" id="ARBA00023136"/>
    </source>
</evidence>
<dbReference type="PRINTS" id="PR00171">
    <property type="entry name" value="SUGRTRNSPORT"/>
</dbReference>
<dbReference type="Gene3D" id="1.20.1250.20">
    <property type="entry name" value="MFS general substrate transporter like domains"/>
    <property type="match status" value="2"/>
</dbReference>